<dbReference type="Proteomes" id="UP000515908">
    <property type="component" value="Chromosome 18"/>
</dbReference>
<organism evidence="2 3">
    <name type="scientific">Angomonas deanei</name>
    <dbReference type="NCBI Taxonomy" id="59799"/>
    <lineage>
        <taxon>Eukaryota</taxon>
        <taxon>Discoba</taxon>
        <taxon>Euglenozoa</taxon>
        <taxon>Kinetoplastea</taxon>
        <taxon>Metakinetoplastina</taxon>
        <taxon>Trypanosomatida</taxon>
        <taxon>Trypanosomatidae</taxon>
        <taxon>Strigomonadinae</taxon>
        <taxon>Angomonas</taxon>
    </lineage>
</organism>
<dbReference type="PANTHER" id="PTHR13298:SF11">
    <property type="entry name" value="RAPAMYCIN-INSENSITIVE COMPANION OF MTOR"/>
    <property type="match status" value="1"/>
</dbReference>
<sequence length="474" mass="52364">MSLQSGKEIVDEDFLQNHSFKGFHAQSFSLSDSISRRSRRAAVAILTESAISGANFFPIHFAEVLCTSTEGCEDMKQRDLWKRSVALLQQQPLPPDIVVDDVVDDSSDMSQQEESDNEDLNKHSRQDFHHRKKANHNSNNGMSSVVVMNGNTMNTVTTDNYNNNSVGMGISSSMVPKNVVRGAENTYTTHDTARREDNTNTTAQTKGGEEIAVVEQEVNSHELQRLKKGQLTQTSIISAARGYNRSAAAAYTLDCAGDPLKLMEAIIVVGMALSTEPGFTQLAVTEEGHLVEILFAIARFASHLTLRTCTQIALCLIARNRAGRKYMRSRDCCTVKNPDAYVSAEGIPYAVSFSHMRFDRTITLSRRKAKKNTAPGNAYAGYGGVDLQGIPKSIVDHVCSLANPVSRENAKKALYKALKKNPTQFLEPNVMRLCLEVSNVYRLDRAERKFITELIQRAQARPQKVPAVTSDGAK</sequence>
<dbReference type="GO" id="GO:0031932">
    <property type="term" value="C:TORC2 complex"/>
    <property type="evidence" value="ECO:0007669"/>
    <property type="project" value="InterPro"/>
</dbReference>
<name>A0A7G2CNT7_9TRYP</name>
<dbReference type="PANTHER" id="PTHR13298">
    <property type="entry name" value="CYTOSOLIC REGULATOR PIANISSIMO"/>
    <property type="match status" value="1"/>
</dbReference>
<dbReference type="VEuPathDB" id="TriTrypDB:ADEAN_000829000"/>
<feature type="compositionally biased region" description="Acidic residues" evidence="1">
    <location>
        <begin position="98"/>
        <end position="118"/>
    </location>
</feature>
<keyword evidence="3" id="KW-1185">Reference proteome</keyword>
<dbReference type="EMBL" id="LR877162">
    <property type="protein sequence ID" value="CAD2220767.1"/>
    <property type="molecule type" value="Genomic_DNA"/>
</dbReference>
<feature type="region of interest" description="Disordered" evidence="1">
    <location>
        <begin position="96"/>
        <end position="142"/>
    </location>
</feature>
<dbReference type="InterPro" id="IPR028268">
    <property type="entry name" value="Pianissimo_fam"/>
</dbReference>
<dbReference type="AlphaFoldDB" id="A0A7G2CNT7"/>
<gene>
    <name evidence="2" type="ORF">ADEAN_000829000</name>
</gene>
<accession>A0A7G2CNT7</accession>
<dbReference type="GO" id="GO:0038203">
    <property type="term" value="P:TORC2 signaling"/>
    <property type="evidence" value="ECO:0007669"/>
    <property type="project" value="TreeGrafter"/>
</dbReference>
<protein>
    <submittedName>
        <fullName evidence="2">Uncharacterized protein</fullName>
    </submittedName>
</protein>
<proteinExistence type="predicted"/>
<evidence type="ECO:0000313" key="3">
    <source>
        <dbReference type="Proteomes" id="UP000515908"/>
    </source>
</evidence>
<reference evidence="2 3" key="1">
    <citation type="submission" date="2020-08" db="EMBL/GenBank/DDBJ databases">
        <authorList>
            <person name="Newling K."/>
            <person name="Davey J."/>
            <person name="Forrester S."/>
        </authorList>
    </citation>
    <scope>NUCLEOTIDE SEQUENCE [LARGE SCALE GENOMIC DNA]</scope>
    <source>
        <strain evidence="3">Crithidia deanei Carvalho (ATCC PRA-265)</strain>
    </source>
</reference>
<evidence type="ECO:0000256" key="1">
    <source>
        <dbReference type="SAM" id="MobiDB-lite"/>
    </source>
</evidence>
<dbReference type="OrthoDB" id="271111at2759"/>
<evidence type="ECO:0000313" key="2">
    <source>
        <dbReference type="EMBL" id="CAD2220767.1"/>
    </source>
</evidence>